<dbReference type="PROSITE" id="PS01070">
    <property type="entry name" value="NUCLEASE_NON_SPEC"/>
    <property type="match status" value="1"/>
</dbReference>
<evidence type="ECO:0000256" key="1">
    <source>
        <dbReference type="ARBA" id="ARBA00001946"/>
    </source>
</evidence>
<feature type="domain" description="DNA/RNA non-specific endonuclease/pyrophosphatase/phosphodiesterase" evidence="10">
    <location>
        <begin position="62"/>
        <end position="267"/>
    </location>
</feature>
<evidence type="ECO:0000256" key="7">
    <source>
        <dbReference type="ARBA" id="ARBA00022842"/>
    </source>
</evidence>
<comment type="cofactor">
    <cofactor evidence="1">
        <name>Mg(2+)</name>
        <dbReference type="ChEBI" id="CHEBI:18420"/>
    </cofactor>
</comment>
<dbReference type="InterPro" id="IPR001604">
    <property type="entry name" value="Endo_G_ENPP1-like_dom"/>
</dbReference>
<protein>
    <submittedName>
        <fullName evidence="11">DNA/RNA non-specific endonuclease</fullName>
    </submittedName>
</protein>
<keyword evidence="4" id="KW-0479">Metal-binding</keyword>
<gene>
    <name evidence="11" type="ORF">EYB53_019685</name>
</gene>
<feature type="region of interest" description="Disordered" evidence="8">
    <location>
        <begin position="462"/>
        <end position="518"/>
    </location>
</feature>
<dbReference type="PANTHER" id="PTHR13966:SF5">
    <property type="entry name" value="ENDONUCLEASE G, MITOCHONDRIAL"/>
    <property type="match status" value="1"/>
</dbReference>
<dbReference type="InterPro" id="IPR040255">
    <property type="entry name" value="Non-specific_endonuclease"/>
</dbReference>
<accession>A0ABS4DET3</accession>
<evidence type="ECO:0000256" key="3">
    <source>
        <dbReference type="ARBA" id="ARBA00022722"/>
    </source>
</evidence>
<name>A0ABS4DET3_9CHLR</name>
<comment type="caution">
    <text evidence="11">The sequence shown here is derived from an EMBL/GenBank/DDBJ whole genome shotgun (WGS) entry which is preliminary data.</text>
</comment>
<dbReference type="SUPFAM" id="SSF54060">
    <property type="entry name" value="His-Me finger endonucleases"/>
    <property type="match status" value="1"/>
</dbReference>
<evidence type="ECO:0000259" key="10">
    <source>
        <dbReference type="SMART" id="SM00892"/>
    </source>
</evidence>
<evidence type="ECO:0000256" key="4">
    <source>
        <dbReference type="ARBA" id="ARBA00022723"/>
    </source>
</evidence>
<dbReference type="SMART" id="SM00892">
    <property type="entry name" value="Endonuclease_NS"/>
    <property type="match status" value="1"/>
</dbReference>
<dbReference type="Proteomes" id="UP001193081">
    <property type="component" value="Unassembled WGS sequence"/>
</dbReference>
<dbReference type="InterPro" id="IPR044929">
    <property type="entry name" value="DNA/RNA_non-sp_Endonuclease_sf"/>
</dbReference>
<dbReference type="Gene3D" id="3.40.570.10">
    <property type="entry name" value="Extracellular Endonuclease, subunit A"/>
    <property type="match status" value="1"/>
</dbReference>
<dbReference type="EMBL" id="SIJK02000049">
    <property type="protein sequence ID" value="MBP1467948.1"/>
    <property type="molecule type" value="Genomic_DNA"/>
</dbReference>
<dbReference type="InterPro" id="IPR036415">
    <property type="entry name" value="Lamin_tail_dom_sf"/>
</dbReference>
<proteinExistence type="inferred from homology"/>
<dbReference type="SMART" id="SM00477">
    <property type="entry name" value="NUC"/>
    <property type="match status" value="1"/>
</dbReference>
<dbReference type="GO" id="GO:0004519">
    <property type="term" value="F:endonuclease activity"/>
    <property type="evidence" value="ECO:0007669"/>
    <property type="project" value="UniProtKB-KW"/>
</dbReference>
<reference evidence="11 12" key="1">
    <citation type="submission" date="2021-03" db="EMBL/GenBank/DDBJ databases">
        <authorList>
            <person name="Grouzdev D.S."/>
        </authorList>
    </citation>
    <scope>NUCLEOTIDE SEQUENCE [LARGE SCALE GENOMIC DNA]</scope>
    <source>
        <strain evidence="11 12">M50-1</strain>
    </source>
</reference>
<evidence type="ECO:0000256" key="5">
    <source>
        <dbReference type="ARBA" id="ARBA00022759"/>
    </source>
</evidence>
<comment type="similarity">
    <text evidence="2">Belongs to the DNA/RNA non-specific endonuclease family.</text>
</comment>
<dbReference type="InterPro" id="IPR044925">
    <property type="entry name" value="His-Me_finger_sf"/>
</dbReference>
<keyword evidence="7" id="KW-0460">Magnesium</keyword>
<dbReference type="InterPro" id="IPR018524">
    <property type="entry name" value="DNA/RNA_endonuclease_AS"/>
</dbReference>
<keyword evidence="12" id="KW-1185">Reference proteome</keyword>
<keyword evidence="3" id="KW-0540">Nuclease</keyword>
<dbReference type="SUPFAM" id="SSF74853">
    <property type="entry name" value="Lamin A/C globular tail domain"/>
    <property type="match status" value="1"/>
</dbReference>
<evidence type="ECO:0000313" key="12">
    <source>
        <dbReference type="Proteomes" id="UP001193081"/>
    </source>
</evidence>
<evidence type="ECO:0000259" key="9">
    <source>
        <dbReference type="SMART" id="SM00477"/>
    </source>
</evidence>
<evidence type="ECO:0000256" key="2">
    <source>
        <dbReference type="ARBA" id="ARBA00010052"/>
    </source>
</evidence>
<evidence type="ECO:0000256" key="6">
    <source>
        <dbReference type="ARBA" id="ARBA00022801"/>
    </source>
</evidence>
<feature type="domain" description="ENPP1-3/EXOG-like endonuclease/phosphodiesterase" evidence="9">
    <location>
        <begin position="63"/>
        <end position="267"/>
    </location>
</feature>
<feature type="compositionally biased region" description="Pro residues" evidence="8">
    <location>
        <begin position="467"/>
        <end position="505"/>
    </location>
</feature>
<evidence type="ECO:0000256" key="8">
    <source>
        <dbReference type="SAM" id="MobiDB-lite"/>
    </source>
</evidence>
<dbReference type="Pfam" id="PF01223">
    <property type="entry name" value="Endonuclease_NS"/>
    <property type="match status" value="1"/>
</dbReference>
<keyword evidence="5 11" id="KW-0255">Endonuclease</keyword>
<evidence type="ECO:0000313" key="11">
    <source>
        <dbReference type="EMBL" id="MBP1467948.1"/>
    </source>
</evidence>
<keyword evidence="6" id="KW-0378">Hydrolase</keyword>
<dbReference type="RefSeq" id="WP_205712694.1">
    <property type="nucleotide sequence ID" value="NZ_SIJK02000049.1"/>
</dbReference>
<dbReference type="PANTHER" id="PTHR13966">
    <property type="entry name" value="ENDONUCLEASE RELATED"/>
    <property type="match status" value="1"/>
</dbReference>
<dbReference type="CDD" id="cd00091">
    <property type="entry name" value="NUC"/>
    <property type="match status" value="1"/>
</dbReference>
<sequence>MTQPRLSPTRMLRVTLLTLLTLVLLLDGLTAAAQPSVSRHLALGMPSSAVTDVNSPADYLIVRDQYALSYHRDRGIPNWVSWHLQASDLGDVPRYSGPFITDASLPASWYRVTHNDYTNSGYDRGHMTPSADRSATEADNEATFLLTNILPQAPANNQGLWATLEEHARSLVRAGNEVYLVAGGTGSRGTLANGRLTIPANVWKVMLVLPAADGDDRARITPSTPVIALWTPNDATVDGRAWQDYQTTVRCLEERTGLNFFAAVDRAVQDALEGPGCREPAPVPAPVPPPPADQRCFPETGQCIHGPIRAYWERNGGLAIFGFPITTQRAEAVEGQTLQVQWFERDRIEIQPTGAVTTGRLGVERLAQLGTPWQPGPGAPAGPGCTTFAVTGHTVCEPFLRSWQNQGGLERFGLPVTGAFTMELEGRPYTVQFFERRRFEAHPELGPSTVLLGLLGREVLEAQPGHPAMPPPAPAPPPPPPPAPQPTTAPPPPPAAQPTPAPAQLPPSFNNCADDPNAAAAPHVPVRIRAIDKRAETVTLQNVSATAVTLDGWIMCSVRGAQRHPIGGVLAPNESRVFPGPPENIWNNSSSDPGSLYDPAGRLVSYWPD</sequence>
<feature type="compositionally biased region" description="Low complexity" evidence="8">
    <location>
        <begin position="506"/>
        <end position="518"/>
    </location>
</feature>
<organism evidence="11 12">
    <name type="scientific">Candidatus Chloroploca mongolica</name>
    <dbReference type="NCBI Taxonomy" id="2528176"/>
    <lineage>
        <taxon>Bacteria</taxon>
        <taxon>Bacillati</taxon>
        <taxon>Chloroflexota</taxon>
        <taxon>Chloroflexia</taxon>
        <taxon>Chloroflexales</taxon>
        <taxon>Chloroflexineae</taxon>
        <taxon>Oscillochloridaceae</taxon>
        <taxon>Candidatus Chloroploca</taxon>
    </lineage>
</organism>
<dbReference type="InterPro" id="IPR020821">
    <property type="entry name" value="ENPP1-3/EXOG-like_nuc-like"/>
</dbReference>